<gene>
    <name evidence="1" type="ORF">ACFOU2_16105</name>
</gene>
<dbReference type="Proteomes" id="UP001595752">
    <property type="component" value="Unassembled WGS sequence"/>
</dbReference>
<sequence length="44" mass="5176">MEESIRSLAHRNKVDLDTARAILAPYLANLKLYREQLDKQLKHL</sequence>
<accession>A0ABV8B6U8</accession>
<keyword evidence="2" id="KW-1185">Reference proteome</keyword>
<evidence type="ECO:0000313" key="2">
    <source>
        <dbReference type="Proteomes" id="UP001595752"/>
    </source>
</evidence>
<evidence type="ECO:0000313" key="1">
    <source>
        <dbReference type="EMBL" id="MFC3884907.1"/>
    </source>
</evidence>
<protein>
    <submittedName>
        <fullName evidence="1">Uncharacterized protein</fullName>
    </submittedName>
</protein>
<organism evidence="1 2">
    <name type="scientific">Bacillus songklensis</name>
    <dbReference type="NCBI Taxonomy" id="1069116"/>
    <lineage>
        <taxon>Bacteria</taxon>
        <taxon>Bacillati</taxon>
        <taxon>Bacillota</taxon>
        <taxon>Bacilli</taxon>
        <taxon>Bacillales</taxon>
        <taxon>Bacillaceae</taxon>
        <taxon>Bacillus</taxon>
    </lineage>
</organism>
<comment type="caution">
    <text evidence="1">The sequence shown here is derived from an EMBL/GenBank/DDBJ whole genome shotgun (WGS) entry which is preliminary data.</text>
</comment>
<name>A0ABV8B6U8_9BACI</name>
<dbReference type="EMBL" id="JBHRZT010000067">
    <property type="protein sequence ID" value="MFC3884907.1"/>
    <property type="molecule type" value="Genomic_DNA"/>
</dbReference>
<proteinExistence type="predicted"/>
<reference evidence="2" key="1">
    <citation type="journal article" date="2019" name="Int. J. Syst. Evol. Microbiol.">
        <title>The Global Catalogue of Microorganisms (GCM) 10K type strain sequencing project: providing services to taxonomists for standard genome sequencing and annotation.</title>
        <authorList>
            <consortium name="The Broad Institute Genomics Platform"/>
            <consortium name="The Broad Institute Genome Sequencing Center for Infectious Disease"/>
            <person name="Wu L."/>
            <person name="Ma J."/>
        </authorList>
    </citation>
    <scope>NUCLEOTIDE SEQUENCE [LARGE SCALE GENOMIC DNA]</scope>
    <source>
        <strain evidence="2">CCUG 61889</strain>
    </source>
</reference>